<gene>
    <name evidence="2" type="ORF">FHX53_000406</name>
</gene>
<evidence type="ECO:0000259" key="1">
    <source>
        <dbReference type="Pfam" id="PF13338"/>
    </source>
</evidence>
<sequence length="216" mass="24119">MDPTHWVAPPGVRSVMADWFAAVSVIEEDCLLDFSPFEGMAAPRDARLPHERVLDDHGGIVATAELLSAGVDEMSIRFLLRRKRLVRLRKGWYGRPDLPRDGARAWRIGGPLGCVSALVHHDIVDRAALRVDDGLHVVVRQNTSRRPSELTIATWPFEDETSPPPVLHWSSRDIRSGTRIAVSVEVALEQARHCRPLLAARAGSRREHQQRTATTP</sequence>
<proteinExistence type="predicted"/>
<accession>A0A839E8U2</accession>
<name>A0A839E8U2_9MICO</name>
<comment type="caution">
    <text evidence="2">The sequence shown here is derived from an EMBL/GenBank/DDBJ whole genome shotgun (WGS) entry which is preliminary data.</text>
</comment>
<reference evidence="2 3" key="1">
    <citation type="submission" date="2020-07" db="EMBL/GenBank/DDBJ databases">
        <title>Sequencing the genomes of 1000 actinobacteria strains.</title>
        <authorList>
            <person name="Klenk H.-P."/>
        </authorList>
    </citation>
    <scope>NUCLEOTIDE SEQUENCE [LARGE SCALE GENOMIC DNA]</scope>
    <source>
        <strain evidence="2 3">DSM 19663</strain>
    </source>
</reference>
<dbReference type="AlphaFoldDB" id="A0A839E8U2"/>
<dbReference type="EMBL" id="JACGWX010000001">
    <property type="protein sequence ID" value="MBA8846842.1"/>
    <property type="molecule type" value="Genomic_DNA"/>
</dbReference>
<protein>
    <recommendedName>
        <fullName evidence="1">AbiEi antitoxin N-terminal domain-containing protein</fullName>
    </recommendedName>
</protein>
<dbReference type="Pfam" id="PF13338">
    <property type="entry name" value="AbiEi_4"/>
    <property type="match status" value="1"/>
</dbReference>
<feature type="domain" description="AbiEi antitoxin N-terminal" evidence="1">
    <location>
        <begin position="53"/>
        <end position="94"/>
    </location>
</feature>
<dbReference type="InterPro" id="IPR025159">
    <property type="entry name" value="AbiEi_N"/>
</dbReference>
<evidence type="ECO:0000313" key="3">
    <source>
        <dbReference type="Proteomes" id="UP000585905"/>
    </source>
</evidence>
<organism evidence="2 3">
    <name type="scientific">Microcella alkalica</name>
    <dbReference type="NCBI Taxonomy" id="355930"/>
    <lineage>
        <taxon>Bacteria</taxon>
        <taxon>Bacillati</taxon>
        <taxon>Actinomycetota</taxon>
        <taxon>Actinomycetes</taxon>
        <taxon>Micrococcales</taxon>
        <taxon>Microbacteriaceae</taxon>
        <taxon>Microcella</taxon>
    </lineage>
</organism>
<dbReference type="Proteomes" id="UP000585905">
    <property type="component" value="Unassembled WGS sequence"/>
</dbReference>
<evidence type="ECO:0000313" key="2">
    <source>
        <dbReference type="EMBL" id="MBA8846842.1"/>
    </source>
</evidence>
<keyword evidence="3" id="KW-1185">Reference proteome</keyword>
<dbReference type="RefSeq" id="WP_182489688.1">
    <property type="nucleotide sequence ID" value="NZ_BAAAOV010000021.1"/>
</dbReference>